<feature type="compositionally biased region" description="Basic and acidic residues" evidence="1">
    <location>
        <begin position="310"/>
        <end position="324"/>
    </location>
</feature>
<feature type="compositionally biased region" description="Pro residues" evidence="1">
    <location>
        <begin position="206"/>
        <end position="216"/>
    </location>
</feature>
<protein>
    <submittedName>
        <fullName evidence="2">DUF4150 domain-containing protein</fullName>
    </submittedName>
</protein>
<feature type="region of interest" description="Disordered" evidence="1">
    <location>
        <begin position="121"/>
        <end position="150"/>
    </location>
</feature>
<dbReference type="AlphaFoldDB" id="A0AAE2R9N4"/>
<keyword evidence="2" id="KW-0614">Plasmid</keyword>
<dbReference type="Proteomes" id="UP000655037">
    <property type="component" value="Unassembled WGS sequence"/>
</dbReference>
<feature type="region of interest" description="Disordered" evidence="1">
    <location>
        <begin position="310"/>
        <end position="341"/>
    </location>
</feature>
<comment type="caution">
    <text evidence="2">The sequence shown here is derived from an EMBL/GenBank/DDBJ whole genome shotgun (WGS) entry which is preliminary data.</text>
</comment>
<evidence type="ECO:0000313" key="2">
    <source>
        <dbReference type="EMBL" id="MBF2714283.1"/>
    </source>
</evidence>
<dbReference type="EMBL" id="JACXXJ020000004">
    <property type="protein sequence ID" value="MBF2714283.1"/>
    <property type="molecule type" value="Genomic_DNA"/>
</dbReference>
<accession>A0AAE2R9N4</accession>
<gene>
    <name evidence="2" type="ORF">IEI95_008530</name>
</gene>
<organism evidence="2 3">
    <name type="scientific">Agrobacterium vitis</name>
    <name type="common">Rhizobium vitis</name>
    <dbReference type="NCBI Taxonomy" id="373"/>
    <lineage>
        <taxon>Bacteria</taxon>
        <taxon>Pseudomonadati</taxon>
        <taxon>Pseudomonadota</taxon>
        <taxon>Alphaproteobacteria</taxon>
        <taxon>Hyphomicrobiales</taxon>
        <taxon>Rhizobiaceae</taxon>
        <taxon>Rhizobium/Agrobacterium group</taxon>
        <taxon>Agrobacterium</taxon>
    </lineage>
</organism>
<reference evidence="2" key="1">
    <citation type="submission" date="2020-11" db="EMBL/GenBank/DDBJ databases">
        <title>Agrobacterium vitis strain K377 genome.</title>
        <authorList>
            <person name="Xi H."/>
        </authorList>
    </citation>
    <scope>NUCLEOTIDE SEQUENCE</scope>
    <source>
        <strain evidence="2">K377</strain>
        <plasmid evidence="2">unnamed3</plasmid>
    </source>
</reference>
<evidence type="ECO:0000256" key="1">
    <source>
        <dbReference type="SAM" id="MobiDB-lite"/>
    </source>
</evidence>
<dbReference type="Pfam" id="PF13665">
    <property type="entry name" value="Tox-PAAR-like"/>
    <property type="match status" value="1"/>
</dbReference>
<proteinExistence type="predicted"/>
<evidence type="ECO:0000313" key="3">
    <source>
        <dbReference type="Proteomes" id="UP000655037"/>
    </source>
</evidence>
<dbReference type="RefSeq" id="WP_194416290.1">
    <property type="nucleotide sequence ID" value="NZ_JACXXJ020000004.1"/>
</dbReference>
<sequence>MSYPPREGSRDTRQGLVISKYPDVCRSPTACVPYTIVAYQSDDAGTAASVRMTGQRAHKHNSIITTCYGDEPGVGLGIKSNTVGSVCHRKTHSKTVRIEGQWATRDTDEWYMNNRNTIGKLTWSSNSPSHTPTPPLQETPDRSAGNQQGQVMSDAAPFTYEPGKEYAFLDTGATGNAGQSRFAPSTPADQKPPTQTPQPTQTQPKTTPPTNTPPPKFRWWRILKGANIFLRAQMELTNEAFDRLMGMPKRLEEAHQKDLEAQGLTPEALGNSMETKFKNTDFGRWYPGTFTDYAKEVSSDPTAEERLQRQWQEETQEKKGKPAETDTYPPEPIGRTKDNVSVKGEKKKRECRCITGAYDDIKNVCGVACGAGYQAHHIVPDYTLRYGNRAEAEKGQKRIKGLPTFGQGPSICLKGYAADAGSEHGLAHQADNKVAALGSGWSTPQGTADIASIRDISRDAAVKATAGECRKEIDAALNAQPSLRSNILGRTTIMPPAEGTEPYNLLSTGARATVH</sequence>
<feature type="compositionally biased region" description="Low complexity" evidence="1">
    <location>
        <begin position="191"/>
        <end position="205"/>
    </location>
</feature>
<feature type="region of interest" description="Disordered" evidence="1">
    <location>
        <begin position="169"/>
        <end position="216"/>
    </location>
</feature>
<name>A0AAE2R9N4_AGRVI</name>
<feature type="compositionally biased region" description="Polar residues" evidence="1">
    <location>
        <begin position="173"/>
        <end position="183"/>
    </location>
</feature>
<geneLocation type="plasmid" evidence="2">
    <name>unnamed3</name>
</geneLocation>